<dbReference type="AlphaFoldDB" id="A0A366HRF1"/>
<sequence>MGSCMCLRGGDSLPLLNRSERWVHRLPSKRHRIYRCDNQVRESHAPQHPHAPPPHHSTVRHTAMWSLAIGGLLPCPGPIWIQRCGCHSWSGGADSDFRHHLRHLQRPSTAFMVTYAEPAFSCAATLLGSWRKCTGMRPIVSSSPWCDFGCQHLVLRHGTYASYCRMILKRAESCCTSRHERGVGYPVEL</sequence>
<comment type="caution">
    <text evidence="1">The sequence shown here is derived from an EMBL/GenBank/DDBJ whole genome shotgun (WGS) entry which is preliminary data.</text>
</comment>
<keyword evidence="2" id="KW-1185">Reference proteome</keyword>
<dbReference type="Proteomes" id="UP000253426">
    <property type="component" value="Unassembled WGS sequence"/>
</dbReference>
<evidence type="ECO:0000313" key="2">
    <source>
        <dbReference type="Proteomes" id="UP000253426"/>
    </source>
</evidence>
<dbReference type="EMBL" id="QNRR01000003">
    <property type="protein sequence ID" value="RBP45122.1"/>
    <property type="molecule type" value="Genomic_DNA"/>
</dbReference>
<accession>A0A366HRF1</accession>
<organism evidence="1 2">
    <name type="scientific">Roseimicrobium gellanilyticum</name>
    <dbReference type="NCBI Taxonomy" id="748857"/>
    <lineage>
        <taxon>Bacteria</taxon>
        <taxon>Pseudomonadati</taxon>
        <taxon>Verrucomicrobiota</taxon>
        <taxon>Verrucomicrobiia</taxon>
        <taxon>Verrucomicrobiales</taxon>
        <taxon>Verrucomicrobiaceae</taxon>
        <taxon>Roseimicrobium</taxon>
    </lineage>
</organism>
<gene>
    <name evidence="1" type="ORF">DES53_103119</name>
</gene>
<name>A0A366HRF1_9BACT</name>
<proteinExistence type="predicted"/>
<protein>
    <submittedName>
        <fullName evidence="1">Uncharacterized protein</fullName>
    </submittedName>
</protein>
<reference evidence="1 2" key="1">
    <citation type="submission" date="2018-06" db="EMBL/GenBank/DDBJ databases">
        <title>Genomic Encyclopedia of Type Strains, Phase IV (KMG-IV): sequencing the most valuable type-strain genomes for metagenomic binning, comparative biology and taxonomic classification.</title>
        <authorList>
            <person name="Goeker M."/>
        </authorList>
    </citation>
    <scope>NUCLEOTIDE SEQUENCE [LARGE SCALE GENOMIC DNA]</scope>
    <source>
        <strain evidence="1 2">DSM 25532</strain>
    </source>
</reference>
<evidence type="ECO:0000313" key="1">
    <source>
        <dbReference type="EMBL" id="RBP45122.1"/>
    </source>
</evidence>